<evidence type="ECO:0000313" key="2">
    <source>
        <dbReference type="EMBL" id="MXU91570.1"/>
    </source>
</evidence>
<evidence type="ECO:0000256" key="1">
    <source>
        <dbReference type="SAM" id="SignalP"/>
    </source>
</evidence>
<protein>
    <submittedName>
        <fullName evidence="2">Putative salivary secreted protein</fullName>
    </submittedName>
</protein>
<reference evidence="2" key="1">
    <citation type="submission" date="2019-12" db="EMBL/GenBank/DDBJ databases">
        <title>An insight into the sialome of adult female Ixodes ricinus ticks feeding for 6 days.</title>
        <authorList>
            <person name="Perner J."/>
            <person name="Ribeiro J.M.C."/>
        </authorList>
    </citation>
    <scope>NUCLEOTIDE SEQUENCE</scope>
    <source>
        <strain evidence="2">Semi-engorged</strain>
        <tissue evidence="2">Salivary glands</tissue>
    </source>
</reference>
<feature type="signal peptide" evidence="1">
    <location>
        <begin position="1"/>
        <end position="25"/>
    </location>
</feature>
<proteinExistence type="predicted"/>
<keyword evidence="1" id="KW-0732">Signal</keyword>
<accession>A0A6B0UP08</accession>
<sequence length="124" mass="14136">MQGQTKLTIFGTVMIVYAIQNGVLSQWPPSPSKCYDDIKAVGNIFCTITGQQGFMNFFWPVHPKVLVILCIDVYLNLSIPFNVTDEEIVKCSPALQQKFDEWMARWSANEDTARKALCDRTKRD</sequence>
<organism evidence="2">
    <name type="scientific">Ixodes ricinus</name>
    <name type="common">Common tick</name>
    <name type="synonym">Acarus ricinus</name>
    <dbReference type="NCBI Taxonomy" id="34613"/>
    <lineage>
        <taxon>Eukaryota</taxon>
        <taxon>Metazoa</taxon>
        <taxon>Ecdysozoa</taxon>
        <taxon>Arthropoda</taxon>
        <taxon>Chelicerata</taxon>
        <taxon>Arachnida</taxon>
        <taxon>Acari</taxon>
        <taxon>Parasitiformes</taxon>
        <taxon>Ixodida</taxon>
        <taxon>Ixodoidea</taxon>
        <taxon>Ixodidae</taxon>
        <taxon>Ixodinae</taxon>
        <taxon>Ixodes</taxon>
    </lineage>
</organism>
<dbReference type="EMBL" id="GIFC01009487">
    <property type="protein sequence ID" value="MXU91570.1"/>
    <property type="molecule type" value="Transcribed_RNA"/>
</dbReference>
<name>A0A6B0UP08_IXORI</name>
<feature type="chain" id="PRO_5025504882" evidence="1">
    <location>
        <begin position="26"/>
        <end position="124"/>
    </location>
</feature>
<dbReference type="AlphaFoldDB" id="A0A6B0UP08"/>